<evidence type="ECO:0000259" key="1">
    <source>
        <dbReference type="PROSITE" id="PS51827"/>
    </source>
</evidence>
<evidence type="ECO:0000313" key="3">
    <source>
        <dbReference type="Proteomes" id="UP000245119"/>
    </source>
</evidence>
<gene>
    <name evidence="2" type="ORF">C0Q70_18387</name>
</gene>
<feature type="domain" description="XRN2-binding (XTBD)" evidence="1">
    <location>
        <begin position="8"/>
        <end position="92"/>
    </location>
</feature>
<dbReference type="Proteomes" id="UP000245119">
    <property type="component" value="Linkage Group LG11"/>
</dbReference>
<dbReference type="InterPro" id="IPR021859">
    <property type="entry name" value="XTBD"/>
</dbReference>
<dbReference type="STRING" id="400727.A0A2T7NN19"/>
<keyword evidence="3" id="KW-1185">Reference proteome</keyword>
<dbReference type="PANTHER" id="PTHR48430:SF1">
    <property type="entry name" value="PARTNER OF XRN-2 PROTEIN 1"/>
    <property type="match status" value="1"/>
</dbReference>
<name>A0A2T7NN19_POMCA</name>
<dbReference type="Pfam" id="PF11952">
    <property type="entry name" value="XTBD"/>
    <property type="match status" value="1"/>
</dbReference>
<dbReference type="PANTHER" id="PTHR48430">
    <property type="entry name" value="PARTNER OF XRN-2 PROTEIN 1"/>
    <property type="match status" value="1"/>
</dbReference>
<dbReference type="EMBL" id="PZQS01000011">
    <property type="protein sequence ID" value="PVD22570.1"/>
    <property type="molecule type" value="Genomic_DNA"/>
</dbReference>
<organism evidence="2 3">
    <name type="scientific">Pomacea canaliculata</name>
    <name type="common">Golden apple snail</name>
    <dbReference type="NCBI Taxonomy" id="400727"/>
    <lineage>
        <taxon>Eukaryota</taxon>
        <taxon>Metazoa</taxon>
        <taxon>Spiralia</taxon>
        <taxon>Lophotrochozoa</taxon>
        <taxon>Mollusca</taxon>
        <taxon>Gastropoda</taxon>
        <taxon>Caenogastropoda</taxon>
        <taxon>Architaenioglossa</taxon>
        <taxon>Ampullarioidea</taxon>
        <taxon>Ampullariidae</taxon>
        <taxon>Pomacea</taxon>
    </lineage>
</organism>
<accession>A0A2T7NN19</accession>
<dbReference type="AlphaFoldDB" id="A0A2T7NN19"/>
<evidence type="ECO:0000313" key="2">
    <source>
        <dbReference type="EMBL" id="PVD22570.1"/>
    </source>
</evidence>
<comment type="caution">
    <text evidence="2">The sequence shown here is derived from an EMBL/GenBank/DDBJ whole genome shotgun (WGS) entry which is preliminary data.</text>
</comment>
<sequence>MDDCTFDVESLRDEHESDSEWRMRREFLQANHRALPLDRLICLSRCFISIEVYGCTYPDEVMRQVQELSAGVQPAIMQEQRERMKQKYASYLVCPFI</sequence>
<protein>
    <recommendedName>
        <fullName evidence="1">XRN2-binding (XTBD) domain-containing protein</fullName>
    </recommendedName>
</protein>
<dbReference type="PROSITE" id="PS51827">
    <property type="entry name" value="XTBD"/>
    <property type="match status" value="1"/>
</dbReference>
<reference evidence="2 3" key="1">
    <citation type="submission" date="2018-04" db="EMBL/GenBank/DDBJ databases">
        <title>The genome of golden apple snail Pomacea canaliculata provides insight into stress tolerance and invasive adaptation.</title>
        <authorList>
            <person name="Liu C."/>
            <person name="Liu B."/>
            <person name="Ren Y."/>
            <person name="Zhang Y."/>
            <person name="Wang H."/>
            <person name="Li S."/>
            <person name="Jiang F."/>
            <person name="Yin L."/>
            <person name="Zhang G."/>
            <person name="Qian W."/>
            <person name="Fan W."/>
        </authorList>
    </citation>
    <scope>NUCLEOTIDE SEQUENCE [LARGE SCALE GENOMIC DNA]</scope>
    <source>
        <strain evidence="2">SZHN2017</strain>
        <tissue evidence="2">Muscle</tissue>
    </source>
</reference>
<proteinExistence type="predicted"/>